<dbReference type="OrthoDB" id="150137at2"/>
<keyword evidence="7" id="KW-0645">Protease</keyword>
<comment type="subcellular location">
    <subcellularLocation>
        <location evidence="7">Membrane</location>
        <topology evidence="7">Single-pass type II membrane protein</topology>
    </subcellularLocation>
</comment>
<protein>
    <recommendedName>
        <fullName evidence="4 7">Signal peptidase I</fullName>
        <ecNumber evidence="3 7">3.4.21.89</ecNumber>
    </recommendedName>
</protein>
<dbReference type="Pfam" id="PF10502">
    <property type="entry name" value="Peptidase_S26"/>
    <property type="match status" value="1"/>
</dbReference>
<evidence type="ECO:0000256" key="5">
    <source>
        <dbReference type="ARBA" id="ARBA00022801"/>
    </source>
</evidence>
<dbReference type="AlphaFoldDB" id="A0A1L4CZQ3"/>
<feature type="active site" evidence="6">
    <location>
        <position position="90"/>
    </location>
</feature>
<dbReference type="GO" id="GO:0016020">
    <property type="term" value="C:membrane"/>
    <property type="evidence" value="ECO:0007669"/>
    <property type="project" value="UniProtKB-SubCell"/>
</dbReference>
<keyword evidence="7" id="KW-0812">Transmembrane</keyword>
<dbReference type="PROSITE" id="PS00760">
    <property type="entry name" value="SPASE_I_2"/>
    <property type="match status" value="1"/>
</dbReference>
<keyword evidence="7" id="KW-1133">Transmembrane helix</keyword>
<accession>A0A1L4CZQ3</accession>
<dbReference type="EMBL" id="CP017834">
    <property type="protein sequence ID" value="APJ03443.1"/>
    <property type="molecule type" value="Genomic_DNA"/>
</dbReference>
<dbReference type="GO" id="GO:0004252">
    <property type="term" value="F:serine-type endopeptidase activity"/>
    <property type="evidence" value="ECO:0007669"/>
    <property type="project" value="InterPro"/>
</dbReference>
<proteinExistence type="inferred from homology"/>
<gene>
    <name evidence="9" type="ORF">AXG55_05795</name>
</gene>
<feature type="domain" description="Peptidase S26" evidence="8">
    <location>
        <begin position="11"/>
        <end position="201"/>
    </location>
</feature>
<dbReference type="SUPFAM" id="SSF51306">
    <property type="entry name" value="LexA/Signal peptidase"/>
    <property type="match status" value="1"/>
</dbReference>
<dbReference type="KEGG" id="saqi:AXG55_05795"/>
<evidence type="ECO:0000256" key="1">
    <source>
        <dbReference type="ARBA" id="ARBA00000677"/>
    </source>
</evidence>
<keyword evidence="7" id="KW-0472">Membrane</keyword>
<evidence type="ECO:0000259" key="8">
    <source>
        <dbReference type="Pfam" id="PF10502"/>
    </source>
</evidence>
<keyword evidence="5 7" id="KW-0378">Hydrolase</keyword>
<dbReference type="PRINTS" id="PR00727">
    <property type="entry name" value="LEADERPTASE"/>
</dbReference>
<dbReference type="RefSeq" id="WP_148697175.1">
    <property type="nucleotide sequence ID" value="NZ_CP017834.1"/>
</dbReference>
<dbReference type="InterPro" id="IPR019533">
    <property type="entry name" value="Peptidase_S26"/>
</dbReference>
<dbReference type="InterPro" id="IPR036286">
    <property type="entry name" value="LexA/Signal_pep-like_sf"/>
</dbReference>
<organism evidence="9 10">
    <name type="scientific">Silvanigrella aquatica</name>
    <dbReference type="NCBI Taxonomy" id="1915309"/>
    <lineage>
        <taxon>Bacteria</taxon>
        <taxon>Pseudomonadati</taxon>
        <taxon>Bdellovibrionota</taxon>
        <taxon>Oligoflexia</taxon>
        <taxon>Silvanigrellales</taxon>
        <taxon>Silvanigrellaceae</taxon>
        <taxon>Silvanigrella</taxon>
    </lineage>
</organism>
<dbReference type="PANTHER" id="PTHR43390">
    <property type="entry name" value="SIGNAL PEPTIDASE I"/>
    <property type="match status" value="1"/>
</dbReference>
<sequence>MKKNYVSEFAWVIAFILFFILLKTSVMGFYLVPTPSMLPNIIPGDRVMMNKLSYGLWLPFLDSPLMTWGSPKRGDVVFFESPNGQGTFVKRVIALPGDVVSFYKGIVIINGQQVSQSYMGNSPYRHYQNNVIIEENKDLHLRSHLILMSQEPGSTYFESGRFIVPPHKVFVLGDNRDSSVDSRVFGFVDEKALYGKAWFVLFSTAGNNGLFPEFRTSRFFQRVE</sequence>
<dbReference type="InterPro" id="IPR019757">
    <property type="entry name" value="Pept_S26A_signal_pept_1_Lys-AS"/>
</dbReference>
<dbReference type="GO" id="GO:0009003">
    <property type="term" value="F:signal peptidase activity"/>
    <property type="evidence" value="ECO:0007669"/>
    <property type="project" value="UniProtKB-EC"/>
</dbReference>
<dbReference type="NCBIfam" id="TIGR02227">
    <property type="entry name" value="sigpep_I_bact"/>
    <property type="match status" value="1"/>
</dbReference>
<dbReference type="PROSITE" id="PS00761">
    <property type="entry name" value="SPASE_I_3"/>
    <property type="match status" value="1"/>
</dbReference>
<reference evidence="9 10" key="1">
    <citation type="submission" date="2016-10" db="EMBL/GenBank/DDBJ databases">
        <title>Silvanigrella aquatica sp. nov., isolated from a freshwater lake located in the Black Forest, Germany, description of Silvanigrellaceae fam. nov., Silvanigrellales ord. nov., reclassification of the order Bdellovibrionales in the class Oligoflexia, reclassification of the families Bacteriovoracaceae and Halobacteriovoraceae in the new order Bacteriovoracales ord. nov., and reclassification of the family Pseudobacteriovoracaceae in the order Oligoflexiales.</title>
        <authorList>
            <person name="Hahn M.W."/>
            <person name="Schmidt J."/>
            <person name="Koll U."/>
            <person name="Rohde M."/>
            <person name="Verbag S."/>
            <person name="Pitt A."/>
            <person name="Nakai R."/>
            <person name="Naganuma T."/>
            <person name="Lang E."/>
        </authorList>
    </citation>
    <scope>NUCLEOTIDE SEQUENCE [LARGE SCALE GENOMIC DNA]</scope>
    <source>
        <strain evidence="9 10">MWH-Nonnen-W8red</strain>
    </source>
</reference>
<feature type="active site" evidence="6">
    <location>
        <position position="36"/>
    </location>
</feature>
<evidence type="ECO:0000256" key="3">
    <source>
        <dbReference type="ARBA" id="ARBA00013208"/>
    </source>
</evidence>
<comment type="catalytic activity">
    <reaction evidence="1 7">
        <text>Cleavage of hydrophobic, N-terminal signal or leader sequences from secreted and periplasmic proteins.</text>
        <dbReference type="EC" id="3.4.21.89"/>
    </reaction>
</comment>
<evidence type="ECO:0000256" key="4">
    <source>
        <dbReference type="ARBA" id="ARBA00019232"/>
    </source>
</evidence>
<dbReference type="EC" id="3.4.21.89" evidence="3 7"/>
<keyword evidence="10" id="KW-1185">Reference proteome</keyword>
<dbReference type="PANTHER" id="PTHR43390:SF1">
    <property type="entry name" value="CHLOROPLAST PROCESSING PEPTIDASE"/>
    <property type="match status" value="1"/>
</dbReference>
<comment type="similarity">
    <text evidence="2 7">Belongs to the peptidase S26 family.</text>
</comment>
<evidence type="ECO:0000256" key="2">
    <source>
        <dbReference type="ARBA" id="ARBA00009370"/>
    </source>
</evidence>
<dbReference type="STRING" id="1915309.AXG55_05795"/>
<evidence type="ECO:0000313" key="9">
    <source>
        <dbReference type="EMBL" id="APJ03443.1"/>
    </source>
</evidence>
<name>A0A1L4CZQ3_9BACT</name>
<dbReference type="CDD" id="cd06530">
    <property type="entry name" value="S26_SPase_I"/>
    <property type="match status" value="1"/>
</dbReference>
<evidence type="ECO:0000256" key="6">
    <source>
        <dbReference type="PIRSR" id="PIRSR600223-1"/>
    </source>
</evidence>
<dbReference type="GO" id="GO:0006465">
    <property type="term" value="P:signal peptide processing"/>
    <property type="evidence" value="ECO:0007669"/>
    <property type="project" value="InterPro"/>
</dbReference>
<evidence type="ECO:0000256" key="7">
    <source>
        <dbReference type="RuleBase" id="RU362042"/>
    </source>
</evidence>
<dbReference type="Proteomes" id="UP000184731">
    <property type="component" value="Chromosome"/>
</dbReference>
<feature type="transmembrane region" description="Helical" evidence="7">
    <location>
        <begin position="9"/>
        <end position="32"/>
    </location>
</feature>
<dbReference type="Gene3D" id="2.10.109.10">
    <property type="entry name" value="Umud Fragment, subunit A"/>
    <property type="match status" value="1"/>
</dbReference>
<dbReference type="InterPro" id="IPR000223">
    <property type="entry name" value="Pept_S26A_signal_pept_1"/>
</dbReference>
<dbReference type="InterPro" id="IPR019758">
    <property type="entry name" value="Pept_S26A_signal_pept_1_CS"/>
</dbReference>
<evidence type="ECO:0000313" key="10">
    <source>
        <dbReference type="Proteomes" id="UP000184731"/>
    </source>
</evidence>